<dbReference type="GO" id="GO:0019898">
    <property type="term" value="C:extrinsic component of membrane"/>
    <property type="evidence" value="ECO:0007669"/>
    <property type="project" value="TreeGrafter"/>
</dbReference>
<feature type="compositionally biased region" description="Basic and acidic residues" evidence="2">
    <location>
        <begin position="259"/>
        <end position="270"/>
    </location>
</feature>
<name>A0AAD9QHX4_ACRCE</name>
<feature type="compositionally biased region" description="Basic residues" evidence="2">
    <location>
        <begin position="236"/>
        <end position="258"/>
    </location>
</feature>
<dbReference type="PANTHER" id="PTHR22826:SF106">
    <property type="entry name" value="TRIO, ISOFORM A"/>
    <property type="match status" value="1"/>
</dbReference>
<evidence type="ECO:0000256" key="1">
    <source>
        <dbReference type="ARBA" id="ARBA00022658"/>
    </source>
</evidence>
<evidence type="ECO:0000313" key="5">
    <source>
        <dbReference type="EMBL" id="KAK2561474.1"/>
    </source>
</evidence>
<reference evidence="5" key="2">
    <citation type="journal article" date="2023" name="Science">
        <title>Genomic signatures of disease resistance in endangered staghorn corals.</title>
        <authorList>
            <person name="Vollmer S.V."/>
            <person name="Selwyn J.D."/>
            <person name="Despard B.A."/>
            <person name="Roesel C.L."/>
        </authorList>
    </citation>
    <scope>NUCLEOTIDE SEQUENCE</scope>
    <source>
        <strain evidence="5">K2</strain>
    </source>
</reference>
<sequence length="619" mass="70811">MSLPSGSWYEFCLLLLQSCQERLGHRLQLSDYLIKPVQRITKYQLLLKDILKQQERAGEDSTQLLEGLDVALRILKRTNDMVNVGMLQGFEVNAGETGDLILQDEFVVVDGKAKTKGKERRVFLFEKMIIFSEPMTREGGLPAYRYMHSMKTKGLGQTETVDSDPCKWAVWIRKIGGAEIFILQAPSPETKEIWINAIRECHNKKRPWLLKGWYKHRGRSTEKETDSTNKGLLRIRSPKQGRRTTVKRKTSKSKKSTKKGGEMSPSERLRENIRKYRTEARLLVVDPTSLEDDSDEADELENSSVLQSPTAEKEAEMKLAEMSSGERWLKLKAEENQLHKLLHVTRMIAARLLQLRDHDRALELYSDVISGMLSLEELRKFEGLFSQRDLLLGHSQEIYEAYRNTQTNAGLDVEDSYSSLTNLLNETAGFASVVKGSTWSVVLYSITAAAACREQHWREASQAFYRVSIVYSNLQATMCAVDSLLDAHWMCCQGDDYLTALQFLYNGFIRALATKDLIRCLRLEQQALHLVEKIKSLGSRLFQLSAKEGELDARQQVNSDHVEFLVNMSRATRRKDWAWFEIAEMELQKFCSGDGHQADAVLQTVFLKIKRSLPGSTEY</sequence>
<feature type="compositionally biased region" description="Acidic residues" evidence="2">
    <location>
        <begin position="289"/>
        <end position="301"/>
    </location>
</feature>
<evidence type="ECO:0000313" key="6">
    <source>
        <dbReference type="Proteomes" id="UP001249851"/>
    </source>
</evidence>
<dbReference type="PANTHER" id="PTHR22826">
    <property type="entry name" value="RHO GUANINE EXCHANGE FACTOR-RELATED"/>
    <property type="match status" value="1"/>
</dbReference>
<dbReference type="Pfam" id="PF00621">
    <property type="entry name" value="RhoGEF"/>
    <property type="match status" value="1"/>
</dbReference>
<dbReference type="Proteomes" id="UP001249851">
    <property type="component" value="Unassembled WGS sequence"/>
</dbReference>
<dbReference type="EMBL" id="JARQWQ010000032">
    <property type="protein sequence ID" value="KAK2561474.1"/>
    <property type="molecule type" value="Genomic_DNA"/>
</dbReference>
<proteinExistence type="predicted"/>
<dbReference type="Gene3D" id="1.20.900.10">
    <property type="entry name" value="Dbl homology (DH) domain"/>
    <property type="match status" value="1"/>
</dbReference>
<dbReference type="InterPro" id="IPR000219">
    <property type="entry name" value="DH_dom"/>
</dbReference>
<protein>
    <submittedName>
        <fullName evidence="5">Triple functional domain protein</fullName>
    </submittedName>
</protein>
<dbReference type="GO" id="GO:0005085">
    <property type="term" value="F:guanyl-nucleotide exchange factor activity"/>
    <property type="evidence" value="ECO:0007669"/>
    <property type="project" value="UniProtKB-KW"/>
</dbReference>
<evidence type="ECO:0000259" key="3">
    <source>
        <dbReference type="PROSITE" id="PS50003"/>
    </source>
</evidence>
<dbReference type="SMART" id="SM00233">
    <property type="entry name" value="PH"/>
    <property type="match status" value="1"/>
</dbReference>
<dbReference type="Pfam" id="PF22697">
    <property type="entry name" value="SOS1_NGEF_PH"/>
    <property type="match status" value="1"/>
</dbReference>
<dbReference type="InterPro" id="IPR035899">
    <property type="entry name" value="DBL_dom_sf"/>
</dbReference>
<evidence type="ECO:0000256" key="2">
    <source>
        <dbReference type="SAM" id="MobiDB-lite"/>
    </source>
</evidence>
<evidence type="ECO:0000259" key="4">
    <source>
        <dbReference type="PROSITE" id="PS50010"/>
    </source>
</evidence>
<keyword evidence="6" id="KW-1185">Reference proteome</keyword>
<comment type="caution">
    <text evidence="5">The sequence shown here is derived from an EMBL/GenBank/DDBJ whole genome shotgun (WGS) entry which is preliminary data.</text>
</comment>
<reference evidence="5" key="1">
    <citation type="journal article" date="2023" name="G3 (Bethesda)">
        <title>Whole genome assembly and annotation of the endangered Caribbean coral Acropora cervicornis.</title>
        <authorList>
            <person name="Selwyn J.D."/>
            <person name="Vollmer S.V."/>
        </authorList>
    </citation>
    <scope>NUCLEOTIDE SEQUENCE</scope>
    <source>
        <strain evidence="5">K2</strain>
    </source>
</reference>
<dbReference type="GO" id="GO:0005737">
    <property type="term" value="C:cytoplasm"/>
    <property type="evidence" value="ECO:0007669"/>
    <property type="project" value="TreeGrafter"/>
</dbReference>
<dbReference type="InterPro" id="IPR055251">
    <property type="entry name" value="SOS1_NGEF_PH"/>
</dbReference>
<organism evidence="5 6">
    <name type="scientific">Acropora cervicornis</name>
    <name type="common">Staghorn coral</name>
    <dbReference type="NCBI Taxonomy" id="6130"/>
    <lineage>
        <taxon>Eukaryota</taxon>
        <taxon>Metazoa</taxon>
        <taxon>Cnidaria</taxon>
        <taxon>Anthozoa</taxon>
        <taxon>Hexacorallia</taxon>
        <taxon>Scleractinia</taxon>
        <taxon>Astrocoeniina</taxon>
        <taxon>Acroporidae</taxon>
        <taxon>Acropora</taxon>
    </lineage>
</organism>
<dbReference type="InterPro" id="IPR011993">
    <property type="entry name" value="PH-like_dom_sf"/>
</dbReference>
<dbReference type="SUPFAM" id="SSF50729">
    <property type="entry name" value="PH domain-like"/>
    <property type="match status" value="1"/>
</dbReference>
<keyword evidence="1" id="KW-0344">Guanine-nucleotide releasing factor</keyword>
<gene>
    <name evidence="5" type="ORF">P5673_015443</name>
</gene>
<dbReference type="PROSITE" id="PS50003">
    <property type="entry name" value="PH_DOMAIN"/>
    <property type="match status" value="1"/>
</dbReference>
<feature type="region of interest" description="Disordered" evidence="2">
    <location>
        <begin position="287"/>
        <end position="313"/>
    </location>
</feature>
<dbReference type="Gene3D" id="2.30.29.30">
    <property type="entry name" value="Pleckstrin-homology domain (PH domain)/Phosphotyrosine-binding domain (PTB)"/>
    <property type="match status" value="1"/>
</dbReference>
<feature type="domain" description="PH" evidence="3">
    <location>
        <begin position="93"/>
        <end position="203"/>
    </location>
</feature>
<dbReference type="AlphaFoldDB" id="A0AAD9QHX4"/>
<dbReference type="InterPro" id="IPR051336">
    <property type="entry name" value="RhoGEF_Guanine_NuclExch_SF"/>
</dbReference>
<dbReference type="SUPFAM" id="SSF48065">
    <property type="entry name" value="DBL homology domain (DH-domain)"/>
    <property type="match status" value="1"/>
</dbReference>
<feature type="region of interest" description="Disordered" evidence="2">
    <location>
        <begin position="219"/>
        <end position="270"/>
    </location>
</feature>
<feature type="domain" description="DH" evidence="4">
    <location>
        <begin position="1"/>
        <end position="81"/>
    </location>
</feature>
<dbReference type="InterPro" id="IPR001849">
    <property type="entry name" value="PH_domain"/>
</dbReference>
<dbReference type="PROSITE" id="PS50010">
    <property type="entry name" value="DH_2"/>
    <property type="match status" value="1"/>
</dbReference>
<accession>A0AAD9QHX4</accession>